<evidence type="ECO:0000256" key="1">
    <source>
        <dbReference type="ARBA" id="ARBA00022729"/>
    </source>
</evidence>
<dbReference type="GO" id="GO:0009254">
    <property type="term" value="P:peptidoglycan turnover"/>
    <property type="evidence" value="ECO:0007669"/>
    <property type="project" value="InterPro"/>
</dbReference>
<feature type="domain" description="G5" evidence="2">
    <location>
        <begin position="175"/>
        <end position="255"/>
    </location>
</feature>
<protein>
    <recommendedName>
        <fullName evidence="2">G5 domain-containing protein</fullName>
    </recommendedName>
</protein>
<dbReference type="InterPro" id="IPR036908">
    <property type="entry name" value="RlpA-like_sf"/>
</dbReference>
<evidence type="ECO:0000259" key="2">
    <source>
        <dbReference type="PROSITE" id="PS51109"/>
    </source>
</evidence>
<reference evidence="3 4" key="1">
    <citation type="submission" date="2017-05" db="EMBL/GenBank/DDBJ databases">
        <title>Butyricicoccus porcorum sp. nov. a butyrate-producing bacterium from the swine intestinal tract.</title>
        <authorList>
            <person name="Trachsel J."/>
            <person name="Humphrey S."/>
            <person name="Allen H.K."/>
        </authorList>
    </citation>
    <scope>NUCLEOTIDE SEQUENCE [LARGE SCALE GENOMIC DNA]</scope>
    <source>
        <strain evidence="3">BB10</strain>
    </source>
</reference>
<dbReference type="Pfam" id="PF06725">
    <property type="entry name" value="3D"/>
    <property type="match status" value="1"/>
</dbReference>
<dbReference type="PANTHER" id="PTHR39160">
    <property type="entry name" value="CELL WALL-BINDING PROTEIN YOCH"/>
    <property type="match status" value="1"/>
</dbReference>
<dbReference type="AlphaFoldDB" id="A0A252F2P3"/>
<sequence>MFRDGGTAYAQVFVCGSGERSFMNLFTSMKVFHHEFAKVHLKRRAVPLAALVLTTSMTVPVLAAGVDIYEITDGTTTERVSLYQEDAESALAHSSFGDGDYAIVSVYDNGDDVFSVTVKEKYDVTVVADGKTVSCHTGDAQVSAVLRQAGIELGENDLVSPSLDTKITEPTQITVTRVTKKQKTETQAVPFTTETRSTGELYTGESRVAQQGVNGVKEITLEYTYHDGVQVSCAQVGEKVVTEPVTKIVENGTKQPAVATTGGTVAYSRVLTVEATAYSGGGVTASGTRARVGAIAVDPRVIPLGSKLYITSADGKSWVYGYAVAEDTGGAIKGNRIDLYFNSESQCNSFGRQTAKVYILN</sequence>
<dbReference type="Gene3D" id="2.20.230.10">
    <property type="entry name" value="Resuscitation-promoting factor rpfb"/>
    <property type="match status" value="1"/>
</dbReference>
<accession>A0A252F2P3</accession>
<evidence type="ECO:0000313" key="4">
    <source>
        <dbReference type="Proteomes" id="UP000194903"/>
    </source>
</evidence>
<proteinExistence type="predicted"/>
<dbReference type="InterPro" id="IPR051933">
    <property type="entry name" value="Resuscitation_pf_RpfB"/>
</dbReference>
<dbReference type="EMBL" id="NHOC01000008">
    <property type="protein sequence ID" value="OUM20078.1"/>
    <property type="molecule type" value="Genomic_DNA"/>
</dbReference>
<dbReference type="PROSITE" id="PS51109">
    <property type="entry name" value="G5"/>
    <property type="match status" value="1"/>
</dbReference>
<dbReference type="SUPFAM" id="SSF50685">
    <property type="entry name" value="Barwin-like endoglucanases"/>
    <property type="match status" value="1"/>
</dbReference>
<keyword evidence="4" id="KW-1185">Reference proteome</keyword>
<comment type="caution">
    <text evidence="3">The sequence shown here is derived from an EMBL/GenBank/DDBJ whole genome shotgun (WGS) entry which is preliminary data.</text>
</comment>
<gene>
    <name evidence="3" type="ORF">CBW42_10085</name>
</gene>
<evidence type="ECO:0000313" key="3">
    <source>
        <dbReference type="EMBL" id="OUM20078.1"/>
    </source>
</evidence>
<dbReference type="CDD" id="cd22786">
    <property type="entry name" value="DPBB_YuiC-like"/>
    <property type="match status" value="1"/>
</dbReference>
<dbReference type="GO" id="GO:0019867">
    <property type="term" value="C:outer membrane"/>
    <property type="evidence" value="ECO:0007669"/>
    <property type="project" value="InterPro"/>
</dbReference>
<dbReference type="PANTHER" id="PTHR39160:SF4">
    <property type="entry name" value="RESUSCITATION-PROMOTING FACTOR RPFB"/>
    <property type="match status" value="1"/>
</dbReference>
<organism evidence="3 4">
    <name type="scientific">Butyricicoccus porcorum</name>
    <dbReference type="NCBI Taxonomy" id="1945634"/>
    <lineage>
        <taxon>Bacteria</taxon>
        <taxon>Bacillati</taxon>
        <taxon>Bacillota</taxon>
        <taxon>Clostridia</taxon>
        <taxon>Eubacteriales</taxon>
        <taxon>Butyricicoccaceae</taxon>
        <taxon>Butyricicoccus</taxon>
    </lineage>
</organism>
<dbReference type="Proteomes" id="UP000194903">
    <property type="component" value="Unassembled WGS sequence"/>
</dbReference>
<keyword evidence="1" id="KW-0732">Signal</keyword>
<dbReference type="InterPro" id="IPR011098">
    <property type="entry name" value="G5_dom"/>
</dbReference>
<dbReference type="Pfam" id="PF07501">
    <property type="entry name" value="G5"/>
    <property type="match status" value="1"/>
</dbReference>
<dbReference type="Pfam" id="PF03990">
    <property type="entry name" value="DUF348"/>
    <property type="match status" value="1"/>
</dbReference>
<dbReference type="Gene3D" id="2.40.40.10">
    <property type="entry name" value="RlpA-like domain"/>
    <property type="match status" value="1"/>
</dbReference>
<dbReference type="SMART" id="SM01208">
    <property type="entry name" value="G5"/>
    <property type="match status" value="1"/>
</dbReference>
<dbReference type="InterPro" id="IPR010611">
    <property type="entry name" value="3D_dom"/>
</dbReference>
<dbReference type="GO" id="GO:0004553">
    <property type="term" value="F:hydrolase activity, hydrolyzing O-glycosyl compounds"/>
    <property type="evidence" value="ECO:0007669"/>
    <property type="project" value="InterPro"/>
</dbReference>
<name>A0A252F2P3_9FIRM</name>
<dbReference type="InterPro" id="IPR007137">
    <property type="entry name" value="DUF348"/>
</dbReference>